<evidence type="ECO:0000313" key="1">
    <source>
        <dbReference type="EMBL" id="KAH7855031.1"/>
    </source>
</evidence>
<name>A0ACB7YNV9_9ERIC</name>
<comment type="caution">
    <text evidence="1">The sequence shown here is derived from an EMBL/GenBank/DDBJ whole genome shotgun (WGS) entry which is preliminary data.</text>
</comment>
<sequence length="159" mass="16125">MDSTPQNKPTTGGHHHQPQSSSELFSSAKVLAEAGQATYGQGTVDKAKAAGAASDLLDAGCQYGKLEDGKYGQYIGKAETYLDKYESSDNSSTNAAAHGGGENKHQTSDQSGGGTTVQSGGGHGQSEGGHGEAEVKNSGGGESGGGYGQYFKMAEGFLK</sequence>
<protein>
    <submittedName>
        <fullName evidence="1">Uncharacterized protein</fullName>
    </submittedName>
</protein>
<evidence type="ECO:0000313" key="2">
    <source>
        <dbReference type="Proteomes" id="UP000828048"/>
    </source>
</evidence>
<accession>A0ACB7YNV9</accession>
<dbReference type="Proteomes" id="UP000828048">
    <property type="component" value="Chromosome 11"/>
</dbReference>
<proteinExistence type="predicted"/>
<reference evidence="1 2" key="1">
    <citation type="journal article" date="2021" name="Hortic Res">
        <title>High-quality reference genome and annotation aids understanding of berry development for evergreen blueberry (Vaccinium darrowii).</title>
        <authorList>
            <person name="Yu J."/>
            <person name="Hulse-Kemp A.M."/>
            <person name="Babiker E."/>
            <person name="Staton M."/>
        </authorList>
    </citation>
    <scope>NUCLEOTIDE SEQUENCE [LARGE SCALE GENOMIC DNA]</scope>
    <source>
        <strain evidence="2">cv. NJ 8807/NJ 8810</strain>
        <tissue evidence="1">Young leaf</tissue>
    </source>
</reference>
<gene>
    <name evidence="1" type="ORF">Vadar_020422</name>
</gene>
<dbReference type="EMBL" id="CM037161">
    <property type="protein sequence ID" value="KAH7855031.1"/>
    <property type="molecule type" value="Genomic_DNA"/>
</dbReference>
<organism evidence="1 2">
    <name type="scientific">Vaccinium darrowii</name>
    <dbReference type="NCBI Taxonomy" id="229202"/>
    <lineage>
        <taxon>Eukaryota</taxon>
        <taxon>Viridiplantae</taxon>
        <taxon>Streptophyta</taxon>
        <taxon>Embryophyta</taxon>
        <taxon>Tracheophyta</taxon>
        <taxon>Spermatophyta</taxon>
        <taxon>Magnoliopsida</taxon>
        <taxon>eudicotyledons</taxon>
        <taxon>Gunneridae</taxon>
        <taxon>Pentapetalae</taxon>
        <taxon>asterids</taxon>
        <taxon>Ericales</taxon>
        <taxon>Ericaceae</taxon>
        <taxon>Vaccinioideae</taxon>
        <taxon>Vaccinieae</taxon>
        <taxon>Vaccinium</taxon>
    </lineage>
</organism>
<keyword evidence="2" id="KW-1185">Reference proteome</keyword>